<feature type="compositionally biased region" description="Basic and acidic residues" evidence="6">
    <location>
        <begin position="68"/>
        <end position="78"/>
    </location>
</feature>
<keyword evidence="8" id="KW-0675">Receptor</keyword>
<proteinExistence type="predicted"/>
<organism evidence="8 9">
    <name type="scientific">Merluccius polli</name>
    <name type="common">Benguela hake</name>
    <name type="synonym">Merluccius cadenati</name>
    <dbReference type="NCBI Taxonomy" id="89951"/>
    <lineage>
        <taxon>Eukaryota</taxon>
        <taxon>Metazoa</taxon>
        <taxon>Chordata</taxon>
        <taxon>Craniata</taxon>
        <taxon>Vertebrata</taxon>
        <taxon>Euteleostomi</taxon>
        <taxon>Actinopterygii</taxon>
        <taxon>Neopterygii</taxon>
        <taxon>Teleostei</taxon>
        <taxon>Neoteleostei</taxon>
        <taxon>Acanthomorphata</taxon>
        <taxon>Zeiogadaria</taxon>
        <taxon>Gadariae</taxon>
        <taxon>Gadiformes</taxon>
        <taxon>Gadoidei</taxon>
        <taxon>Merlucciidae</taxon>
        <taxon>Merluccius</taxon>
    </lineage>
</organism>
<feature type="region of interest" description="Disordered" evidence="6">
    <location>
        <begin position="976"/>
        <end position="1002"/>
    </location>
</feature>
<accession>A0AA47MGT8</accession>
<comment type="caution">
    <text evidence="8">The sequence shown here is derived from an EMBL/GenBank/DDBJ whole genome shotgun (WGS) entry which is preliminary data.</text>
</comment>
<dbReference type="GO" id="GO:0016358">
    <property type="term" value="P:dendrite development"/>
    <property type="evidence" value="ECO:0007669"/>
    <property type="project" value="TreeGrafter"/>
</dbReference>
<keyword evidence="4 5" id="KW-1015">Disulfide bond</keyword>
<dbReference type="PROSITE" id="PS00022">
    <property type="entry name" value="EGF_1"/>
    <property type="match status" value="4"/>
</dbReference>
<evidence type="ECO:0000256" key="6">
    <source>
        <dbReference type="SAM" id="MobiDB-lite"/>
    </source>
</evidence>
<evidence type="ECO:0000256" key="2">
    <source>
        <dbReference type="ARBA" id="ARBA00022729"/>
    </source>
</evidence>
<reference evidence="8" key="1">
    <citation type="journal article" date="2023" name="Front. Mar. Sci.">
        <title>A new Merluccius polli reference genome to investigate the effects of global change in West African waters.</title>
        <authorList>
            <person name="Mateo J.L."/>
            <person name="Blanco-Fernandez C."/>
            <person name="Garcia-Vazquez E."/>
            <person name="Machado-Schiaffino G."/>
        </authorList>
    </citation>
    <scope>NUCLEOTIDE SEQUENCE</scope>
    <source>
        <strain evidence="8">C29</strain>
        <tissue evidence="8">Fin</tissue>
    </source>
</reference>
<dbReference type="InterPro" id="IPR042635">
    <property type="entry name" value="MEGF10/SREC1/2-like"/>
</dbReference>
<feature type="compositionally biased region" description="Low complexity" evidence="6">
    <location>
        <begin position="820"/>
        <end position="844"/>
    </location>
</feature>
<feature type="compositionally biased region" description="Basic residues" evidence="6">
    <location>
        <begin position="893"/>
        <end position="907"/>
    </location>
</feature>
<feature type="region of interest" description="Disordered" evidence="6">
    <location>
        <begin position="1"/>
        <end position="45"/>
    </location>
</feature>
<dbReference type="GO" id="GO:0005044">
    <property type="term" value="F:scavenger receptor activity"/>
    <property type="evidence" value="ECO:0007669"/>
    <property type="project" value="InterPro"/>
</dbReference>
<feature type="compositionally biased region" description="Basic and acidic residues" evidence="6">
    <location>
        <begin position="20"/>
        <end position="45"/>
    </location>
</feature>
<keyword evidence="1 5" id="KW-0245">EGF-like domain</keyword>
<dbReference type="Gene3D" id="2.170.300.10">
    <property type="entry name" value="Tie2 ligand-binding domain superfamily"/>
    <property type="match status" value="2"/>
</dbReference>
<dbReference type="AlphaFoldDB" id="A0AA47MGT8"/>
<evidence type="ECO:0000313" key="8">
    <source>
        <dbReference type="EMBL" id="KAK0140037.1"/>
    </source>
</evidence>
<evidence type="ECO:0000256" key="3">
    <source>
        <dbReference type="ARBA" id="ARBA00022737"/>
    </source>
</evidence>
<dbReference type="PANTHER" id="PTHR24043">
    <property type="entry name" value="SCAVENGER RECEPTOR CLASS F"/>
    <property type="match status" value="1"/>
</dbReference>
<comment type="caution">
    <text evidence="5">Lacks conserved residue(s) required for the propagation of feature annotation.</text>
</comment>
<dbReference type="GO" id="GO:0016020">
    <property type="term" value="C:membrane"/>
    <property type="evidence" value="ECO:0007669"/>
    <property type="project" value="TreeGrafter"/>
</dbReference>
<dbReference type="Proteomes" id="UP001174136">
    <property type="component" value="Unassembled WGS sequence"/>
</dbReference>
<keyword evidence="3" id="KW-0677">Repeat</keyword>
<dbReference type="SMART" id="SM00180">
    <property type="entry name" value="EGF_Lam"/>
    <property type="match status" value="3"/>
</dbReference>
<evidence type="ECO:0000259" key="7">
    <source>
        <dbReference type="PROSITE" id="PS50026"/>
    </source>
</evidence>
<evidence type="ECO:0000256" key="1">
    <source>
        <dbReference type="ARBA" id="ARBA00022536"/>
    </source>
</evidence>
<dbReference type="PANTHER" id="PTHR24043:SF0">
    <property type="entry name" value="SCAVENGER RECEPTOR CLASS F MEMBER 1"/>
    <property type="match status" value="1"/>
</dbReference>
<feature type="compositionally biased region" description="Basic and acidic residues" evidence="6">
    <location>
        <begin position="798"/>
        <end position="812"/>
    </location>
</feature>
<dbReference type="FunFam" id="2.170.300.10:FF:000041">
    <property type="entry name" value="Tyrosine protein kinase receptor tie-1, putative"/>
    <property type="match status" value="1"/>
</dbReference>
<name>A0AA47MGT8_MERPO</name>
<dbReference type="GO" id="GO:0030169">
    <property type="term" value="F:low-density lipoprotein particle binding"/>
    <property type="evidence" value="ECO:0007669"/>
    <property type="project" value="TreeGrafter"/>
</dbReference>
<feature type="compositionally biased region" description="Acidic residues" evidence="6">
    <location>
        <begin position="774"/>
        <end position="797"/>
    </location>
</feature>
<feature type="disulfide bond" evidence="5">
    <location>
        <begin position="176"/>
        <end position="185"/>
    </location>
</feature>
<feature type="domain" description="EGF-like" evidence="7">
    <location>
        <begin position="147"/>
        <end position="186"/>
    </location>
</feature>
<dbReference type="Pfam" id="PF00053">
    <property type="entry name" value="EGF_laminin"/>
    <property type="match status" value="2"/>
</dbReference>
<protein>
    <submittedName>
        <fullName evidence="8">Scavenger receptor class F member 1</fullName>
    </submittedName>
</protein>
<feature type="domain" description="EGF-like" evidence="7">
    <location>
        <begin position="450"/>
        <end position="485"/>
    </location>
</feature>
<keyword evidence="9" id="KW-1185">Reference proteome</keyword>
<dbReference type="CDD" id="cd00055">
    <property type="entry name" value="EGF_Lam"/>
    <property type="match status" value="1"/>
</dbReference>
<keyword evidence="2" id="KW-0732">Signal</keyword>
<feature type="region of interest" description="Disordered" evidence="6">
    <location>
        <begin position="701"/>
        <end position="930"/>
    </location>
</feature>
<feature type="disulfide bond" evidence="5">
    <location>
        <begin position="475"/>
        <end position="484"/>
    </location>
</feature>
<dbReference type="EMBL" id="JAOPHQ010004273">
    <property type="protein sequence ID" value="KAK0140037.1"/>
    <property type="molecule type" value="Genomic_DNA"/>
</dbReference>
<evidence type="ECO:0000256" key="4">
    <source>
        <dbReference type="ARBA" id="ARBA00023157"/>
    </source>
</evidence>
<dbReference type="PROSITE" id="PS50026">
    <property type="entry name" value="EGF_3"/>
    <property type="match status" value="2"/>
</dbReference>
<dbReference type="GO" id="GO:0016322">
    <property type="term" value="P:neuron remodeling"/>
    <property type="evidence" value="ECO:0007669"/>
    <property type="project" value="TreeGrafter"/>
</dbReference>
<evidence type="ECO:0000256" key="5">
    <source>
        <dbReference type="PROSITE-ProRule" id="PRU00076"/>
    </source>
</evidence>
<gene>
    <name evidence="8" type="primary">SCARF1</name>
    <name evidence="8" type="ORF">N1851_023044</name>
</gene>
<dbReference type="SMART" id="SM00181">
    <property type="entry name" value="EGF"/>
    <property type="match status" value="7"/>
</dbReference>
<dbReference type="InterPro" id="IPR000742">
    <property type="entry name" value="EGF"/>
</dbReference>
<evidence type="ECO:0000313" key="9">
    <source>
        <dbReference type="Proteomes" id="UP001174136"/>
    </source>
</evidence>
<dbReference type="PRINTS" id="PR00011">
    <property type="entry name" value="EGFLAMININ"/>
</dbReference>
<sequence length="1032" mass="109713">MGKGNSGVGRLMTQNPQDTAHCKPGDREKERDSREQKDQGTHNIKRVEIWKFPPLLIHSSQQVGRQKGNGDGRRRDSRPTDWILYTRWIRSTRPSDPGGVAMEVLLTAVLLFSPLCSTQPLDPDGRNVCHGPRQPPTAACCTGWRQEGRECTKAVCEGEHACQGDEVCAYPGVCICPPGYFGAQCKTRCPMAFWGADCRKACPCHMHGRCHPATGECTCNPNRWGPLCQYTCRCSRHGHCHPTQGNCTCDEGWWTPTCARPCQCGGGAAGATCDKVSGDCQCRRGHWGQKCSLSCNCHLSPCQQRSGACECVRGWWGVNCDQSCACDLDHSQCEPLDGTCRCQPGYKGAQCNQPCEAGTYGSGCKMSCKYCRDSQPCSATDGACAACEPGWNGTRCDQPCPAGYYGEGCQETCPRCRDANSCDHRTGKCARCDPGWVGPRCDEACTDRTYGDACRFLCSPCFHGSCHHVTGRCVCEPGFMGESCNSSCPVSMYGLNCSSGCDCEEGVSCHPASGACPSSAYRSIHLSVCPPICGHGALLAGVLVPLFLLLVVVVCCCVCCGGGSAEAKDRGPVGDGSALVRMKYHVYNVLANISASLPCISAWTSGLPRVTVSHHDPELTFNHSFIEPPSCGWVAEGSSFDSDEEEGEALYCLPPREDVPGGAGGDFHEMSSKCNMFLDPSGFTSEDMALGFSIPRTSSIAKSKRPSVSFAEGTRFSPKERHGSAQDLGAAPTPSGPPRSKAKSPWGALMLSSLNAQGGASRSGEADAVSPGAESEDGAEEGEGVENQDWDGEGGEQDNERRTHLQVHEASGRRRTMSNTTTAATGKGAQAPDAPSDPQAGAPDKVTTVYVTVGRAGRPTSKLEPPGSEGPVQAMLRRLGSLQRHKDQESAKPKVKGVSKPPRRKLGVRASVWEQSGPAGGEGRISKPSRKKLTLSNSAVPAVNVYANVSLASECDMPARPSSPSLLNRVPGAALTDSGSVAWPATESADRYDSGGEPVSDPGCSAEVVANEATEETVTDEPCYENVLIEHS</sequence>
<feature type="region of interest" description="Disordered" evidence="6">
    <location>
        <begin position="58"/>
        <end position="78"/>
    </location>
</feature>
<dbReference type="InterPro" id="IPR002049">
    <property type="entry name" value="LE_dom"/>
</dbReference>
<dbReference type="GO" id="GO:0007157">
    <property type="term" value="P:heterophilic cell-cell adhesion via plasma membrane cell adhesion molecules"/>
    <property type="evidence" value="ECO:0007669"/>
    <property type="project" value="TreeGrafter"/>
</dbReference>